<keyword evidence="7" id="KW-1185">Reference proteome</keyword>
<evidence type="ECO:0000256" key="1">
    <source>
        <dbReference type="ARBA" id="ARBA00004496"/>
    </source>
</evidence>
<dbReference type="InterPro" id="IPR045172">
    <property type="entry name" value="TBCB_Ubl"/>
</dbReference>
<dbReference type="GO" id="GO:0005634">
    <property type="term" value="C:nucleus"/>
    <property type="evidence" value="ECO:0007669"/>
    <property type="project" value="TreeGrafter"/>
</dbReference>
<dbReference type="Pfam" id="PF01302">
    <property type="entry name" value="CAP_GLY"/>
    <property type="match status" value="1"/>
</dbReference>
<dbReference type="GO" id="GO:0051010">
    <property type="term" value="F:microtubule plus-end binding"/>
    <property type="evidence" value="ECO:0007669"/>
    <property type="project" value="TreeGrafter"/>
</dbReference>
<dbReference type="InterPro" id="IPR000626">
    <property type="entry name" value="Ubiquitin-like_dom"/>
</dbReference>
<dbReference type="EMBL" id="CATQJA010002657">
    <property type="protein sequence ID" value="CAJ0579579.1"/>
    <property type="molecule type" value="Genomic_DNA"/>
</dbReference>
<dbReference type="GO" id="GO:0043014">
    <property type="term" value="F:alpha-tubulin binding"/>
    <property type="evidence" value="ECO:0007669"/>
    <property type="project" value="InterPro"/>
</dbReference>
<proteinExistence type="inferred from homology"/>
<evidence type="ECO:0000256" key="4">
    <source>
        <dbReference type="ARBA" id="ARBA00025779"/>
    </source>
</evidence>
<name>A0AA36D4A7_9BILA</name>
<dbReference type="FunFam" id="2.30.30.190:FF:000013">
    <property type="entry name" value="Tubulin-folding cofactor B"/>
    <property type="match status" value="1"/>
</dbReference>
<feature type="non-terminal residue" evidence="6">
    <location>
        <position position="223"/>
    </location>
</feature>
<protein>
    <recommendedName>
        <fullName evidence="5">CAP-Gly domain-containing protein</fullName>
    </recommendedName>
</protein>
<dbReference type="SUPFAM" id="SSF54236">
    <property type="entry name" value="Ubiquitin-like"/>
    <property type="match status" value="1"/>
</dbReference>
<dbReference type="InterPro" id="IPR000938">
    <property type="entry name" value="CAP-Gly_domain"/>
</dbReference>
<dbReference type="InterPro" id="IPR036859">
    <property type="entry name" value="CAP-Gly_dom_sf"/>
</dbReference>
<organism evidence="6 7">
    <name type="scientific">Mesorhabditis spiculigera</name>
    <dbReference type="NCBI Taxonomy" id="96644"/>
    <lineage>
        <taxon>Eukaryota</taxon>
        <taxon>Metazoa</taxon>
        <taxon>Ecdysozoa</taxon>
        <taxon>Nematoda</taxon>
        <taxon>Chromadorea</taxon>
        <taxon>Rhabditida</taxon>
        <taxon>Rhabditina</taxon>
        <taxon>Rhabditomorpha</taxon>
        <taxon>Rhabditoidea</taxon>
        <taxon>Rhabditidae</taxon>
        <taxon>Mesorhabditinae</taxon>
        <taxon>Mesorhabditis</taxon>
    </lineage>
</organism>
<dbReference type="GO" id="GO:0035371">
    <property type="term" value="C:microtubule plus-end"/>
    <property type="evidence" value="ECO:0007669"/>
    <property type="project" value="TreeGrafter"/>
</dbReference>
<evidence type="ECO:0000313" key="6">
    <source>
        <dbReference type="EMBL" id="CAJ0579579.1"/>
    </source>
</evidence>
<dbReference type="GO" id="GO:0005829">
    <property type="term" value="C:cytosol"/>
    <property type="evidence" value="ECO:0007669"/>
    <property type="project" value="UniProtKB-ARBA"/>
</dbReference>
<dbReference type="Gene3D" id="2.30.30.190">
    <property type="entry name" value="CAP Gly-rich-like domain"/>
    <property type="match status" value="1"/>
</dbReference>
<keyword evidence="2" id="KW-0963">Cytoplasm</keyword>
<evidence type="ECO:0000256" key="2">
    <source>
        <dbReference type="ARBA" id="ARBA00022490"/>
    </source>
</evidence>
<comment type="caution">
    <text evidence="6">The sequence shown here is derived from an EMBL/GenBank/DDBJ whole genome shotgun (WGS) entry which is preliminary data.</text>
</comment>
<gene>
    <name evidence="6" type="ORF">MSPICULIGERA_LOCUS17791</name>
</gene>
<feature type="domain" description="CAP-Gly" evidence="5">
    <location>
        <begin position="162"/>
        <end position="204"/>
    </location>
</feature>
<comment type="subcellular location">
    <subcellularLocation>
        <location evidence="1">Cytoplasm</location>
    </subcellularLocation>
</comment>
<dbReference type="PROSITE" id="PS50245">
    <property type="entry name" value="CAP_GLY_2"/>
    <property type="match status" value="1"/>
</dbReference>
<dbReference type="PROSITE" id="PS00845">
    <property type="entry name" value="CAP_GLY_1"/>
    <property type="match status" value="1"/>
</dbReference>
<dbReference type="PANTHER" id="PTHR18916:SF85">
    <property type="entry name" value="TUBULIN-FOLDING COFACTOR B"/>
    <property type="match status" value="1"/>
</dbReference>
<dbReference type="SUPFAM" id="SSF74924">
    <property type="entry name" value="Cap-Gly domain"/>
    <property type="match status" value="1"/>
</dbReference>
<evidence type="ECO:0000256" key="3">
    <source>
        <dbReference type="ARBA" id="ARBA00023186"/>
    </source>
</evidence>
<reference evidence="6" key="1">
    <citation type="submission" date="2023-06" db="EMBL/GenBank/DDBJ databases">
        <authorList>
            <person name="Delattre M."/>
        </authorList>
    </citation>
    <scope>NUCLEOTIDE SEQUENCE</scope>
    <source>
        <strain evidence="6">AF72</strain>
    </source>
</reference>
<dbReference type="GO" id="GO:0031122">
    <property type="term" value="P:cytoplasmic microtubule organization"/>
    <property type="evidence" value="ECO:0007669"/>
    <property type="project" value="TreeGrafter"/>
</dbReference>
<evidence type="ECO:0000259" key="5">
    <source>
        <dbReference type="PROSITE" id="PS50245"/>
    </source>
</evidence>
<dbReference type="Gene3D" id="3.10.20.90">
    <property type="entry name" value="Phosphatidylinositol 3-kinase Catalytic Subunit, Chain A, domain 1"/>
    <property type="match status" value="1"/>
</dbReference>
<dbReference type="Pfam" id="PF14560">
    <property type="entry name" value="Ubiquitin_2"/>
    <property type="match status" value="1"/>
</dbReference>
<evidence type="ECO:0000313" key="7">
    <source>
        <dbReference type="Proteomes" id="UP001177023"/>
    </source>
</evidence>
<dbReference type="Proteomes" id="UP001177023">
    <property type="component" value="Unassembled WGS sequence"/>
</dbReference>
<keyword evidence="3" id="KW-0143">Chaperone</keyword>
<dbReference type="GO" id="GO:0005938">
    <property type="term" value="C:cell cortex"/>
    <property type="evidence" value="ECO:0007669"/>
    <property type="project" value="TreeGrafter"/>
</dbReference>
<dbReference type="InterPro" id="IPR029071">
    <property type="entry name" value="Ubiquitin-like_domsf"/>
</dbReference>
<dbReference type="PANTHER" id="PTHR18916">
    <property type="entry name" value="DYNACTIN 1-RELATED MICROTUBULE-BINDING"/>
    <property type="match status" value="1"/>
</dbReference>
<comment type="similarity">
    <text evidence="4">Belongs to the TBCB family.</text>
</comment>
<accession>A0AA36D4A7</accession>
<dbReference type="GO" id="GO:0007021">
    <property type="term" value="P:tubulin complex assembly"/>
    <property type="evidence" value="ECO:0007669"/>
    <property type="project" value="InterPro"/>
</dbReference>
<dbReference type="AlphaFoldDB" id="A0AA36D4A7"/>
<sequence length="223" mass="24143">MPDTVDLFITTNVNQHPLEKKYPLLLTTGELKHKLELVVGAAAADIQLELFDAQGKSSGAMTNPAASLQEYGISNGYRVHATDLTGQNATLETGDASYTLSDDAYAQRTDSVRAFKQRMLAEKLEGNAKTHEETPVDFSVGDRCEVRLPGNMPRRGNVAFIGAVEFAPGTWVGIKYDDAVGKNNGSVQGVKYFTCADNHGGFVRPDAVKVGVFPQQSGEIEEF</sequence>
<dbReference type="SMART" id="SM01052">
    <property type="entry name" value="CAP_GLY"/>
    <property type="match status" value="1"/>
</dbReference>
<dbReference type="GO" id="GO:0007023">
    <property type="term" value="P:post-chaperonin tubulin folding pathway"/>
    <property type="evidence" value="ECO:0007669"/>
    <property type="project" value="InterPro"/>
</dbReference>
<dbReference type="CDD" id="cd01789">
    <property type="entry name" value="Ubl_TBCB"/>
    <property type="match status" value="1"/>
</dbReference>